<dbReference type="Proteomes" id="UP000008867">
    <property type="component" value="Chromosome 1"/>
</dbReference>
<dbReference type="HOGENOM" id="CLU_485810_0_0_1"/>
<feature type="compositionally biased region" description="Low complexity" evidence="1">
    <location>
        <begin position="226"/>
        <end position="235"/>
    </location>
</feature>
<feature type="compositionally biased region" description="Low complexity" evidence="1">
    <location>
        <begin position="522"/>
        <end position="533"/>
    </location>
</feature>
<evidence type="ECO:0000256" key="1">
    <source>
        <dbReference type="SAM" id="MobiDB-lite"/>
    </source>
</evidence>
<feature type="region of interest" description="Disordered" evidence="1">
    <location>
        <begin position="452"/>
        <end position="533"/>
    </location>
</feature>
<organism evidence="2 3">
    <name type="scientific">Sporisorium reilianum (strain SRZ2)</name>
    <name type="common">Maize head smut fungus</name>
    <dbReference type="NCBI Taxonomy" id="999809"/>
    <lineage>
        <taxon>Eukaryota</taxon>
        <taxon>Fungi</taxon>
        <taxon>Dikarya</taxon>
        <taxon>Basidiomycota</taxon>
        <taxon>Ustilaginomycotina</taxon>
        <taxon>Ustilaginomycetes</taxon>
        <taxon>Ustilaginales</taxon>
        <taxon>Ustilaginaceae</taxon>
        <taxon>Sporisorium</taxon>
    </lineage>
</organism>
<feature type="compositionally biased region" description="Polar residues" evidence="1">
    <location>
        <begin position="1"/>
        <end position="19"/>
    </location>
</feature>
<dbReference type="VEuPathDB" id="FungiDB:sr12063"/>
<evidence type="ECO:0000313" key="2">
    <source>
        <dbReference type="EMBL" id="CBQ68197.1"/>
    </source>
</evidence>
<feature type="region of interest" description="Disordered" evidence="1">
    <location>
        <begin position="1"/>
        <end position="110"/>
    </location>
</feature>
<protein>
    <submittedName>
        <fullName evidence="2">Uncharacterized protein</fullName>
    </submittedName>
</protein>
<feature type="region of interest" description="Disordered" evidence="1">
    <location>
        <begin position="193"/>
        <end position="239"/>
    </location>
</feature>
<reference evidence="2 3" key="1">
    <citation type="journal article" date="2010" name="Science">
        <title>Pathogenicity determinants in smut fungi revealed by genome comparison.</title>
        <authorList>
            <person name="Schirawski J."/>
            <person name="Mannhaupt G."/>
            <person name="Muench K."/>
            <person name="Brefort T."/>
            <person name="Schipper K."/>
            <person name="Doehlemann G."/>
            <person name="Di Stasio M."/>
            <person name="Roessel N."/>
            <person name="Mendoza-Mendoza A."/>
            <person name="Pester D."/>
            <person name="Mueller O."/>
            <person name="Winterberg B."/>
            <person name="Meyer E."/>
            <person name="Ghareeb H."/>
            <person name="Wollenberg T."/>
            <person name="Muensterkoetter M."/>
            <person name="Wong P."/>
            <person name="Walter M."/>
            <person name="Stukenbrock E."/>
            <person name="Gueldener U."/>
            <person name="Kahmann R."/>
        </authorList>
    </citation>
    <scope>NUCLEOTIDE SEQUENCE [LARGE SCALE GENOMIC DNA]</scope>
    <source>
        <strain evidence="3">SRZ2</strain>
    </source>
</reference>
<feature type="compositionally biased region" description="Low complexity" evidence="1">
    <location>
        <begin position="76"/>
        <end position="87"/>
    </location>
</feature>
<feature type="compositionally biased region" description="Acidic residues" evidence="1">
    <location>
        <begin position="60"/>
        <end position="75"/>
    </location>
</feature>
<accession>E6ZLJ4</accession>
<proteinExistence type="predicted"/>
<gene>
    <name evidence="2" type="ORF">sr12063</name>
</gene>
<dbReference type="EMBL" id="FQ311430">
    <property type="protein sequence ID" value="CBQ68197.1"/>
    <property type="molecule type" value="Genomic_DNA"/>
</dbReference>
<dbReference type="AlphaFoldDB" id="E6ZLJ4"/>
<dbReference type="OrthoDB" id="2553071at2759"/>
<name>E6ZLJ4_SPORE</name>
<evidence type="ECO:0000313" key="3">
    <source>
        <dbReference type="Proteomes" id="UP000008867"/>
    </source>
</evidence>
<keyword evidence="3" id="KW-1185">Reference proteome</keyword>
<dbReference type="eggNOG" id="ENOG502RDHJ">
    <property type="taxonomic scope" value="Eukaryota"/>
</dbReference>
<sequence length="533" mass="56777">MSATHQKPTPANIKISSGSRHQRESALCLDRSVVWYDSDSNSGEDRGEDGEEMEGGRDDVGEEEDEGGEDADSTDSGESSDSISTPESSPPANRHALLHGQDDGPATAVGAFDADGNWVWSRVRSKNDSDDRTAAHVQPVLNRHDRAQMAMTGSLVPRASDVFWTSSSGLDAAGLGDQDDDPFDVVGFTSYQPRTRTSSSTREGHSIVLPVRIRLEDDSSSDESESSTLTSSGSDTEARRRASMHMLQRLGRIAIPARRASVRLGHGAPRRPPSLDEISSRVVSGCSSAYARSTPPGSAVPQQRAASCPSPQHAWFSEVQVLVTPPTPQLPAEKIRGVVLRSANVPACPYATDARGRLAAPAFDVAPGRHIMLAEREHQAKLWLEAFKQQQQQRLNLNVGAGGAAPPMANEAQAEATFTPSCPTRAMLSNCADARDGAPTIPPRRRSFVRRVSGQLQPAHAAAPVSRSASEEVGERARSEGSGGTRGSDALPAPAPNRRSLVARLSLRRSSREISKAQGAVLAPRRPAPAALA</sequence>
<feature type="compositionally biased region" description="Basic and acidic residues" evidence="1">
    <location>
        <begin position="469"/>
        <end position="479"/>
    </location>
</feature>